<reference evidence="3" key="1">
    <citation type="submission" date="2021-06" db="EMBL/GenBank/DDBJ databases">
        <title>Genome Sequence of Mortierella hyaline Strain SCG-10, a Cold-Adapted, Nitrate-Reducing Fungus Isolated from Soil in Minnesota, USA.</title>
        <authorList>
            <person name="Aldossari N."/>
        </authorList>
    </citation>
    <scope>NUCLEOTIDE SEQUENCE</scope>
    <source>
        <strain evidence="3">SCG-10</strain>
    </source>
</reference>
<dbReference type="AlphaFoldDB" id="A0A9P8BVX3"/>
<evidence type="ECO:0000256" key="1">
    <source>
        <dbReference type="SAM" id="MobiDB-lite"/>
    </source>
</evidence>
<feature type="region of interest" description="Disordered" evidence="1">
    <location>
        <begin position="378"/>
        <end position="427"/>
    </location>
</feature>
<dbReference type="InterPro" id="IPR010297">
    <property type="entry name" value="DUF900_hydrolase"/>
</dbReference>
<proteinExistence type="predicted"/>
<feature type="transmembrane region" description="Helical" evidence="2">
    <location>
        <begin position="67"/>
        <end position="90"/>
    </location>
</feature>
<feature type="region of interest" description="Disordered" evidence="1">
    <location>
        <begin position="354"/>
        <end position="373"/>
    </location>
</feature>
<evidence type="ECO:0000313" key="4">
    <source>
        <dbReference type="Proteomes" id="UP000707451"/>
    </source>
</evidence>
<dbReference type="Proteomes" id="UP000707451">
    <property type="component" value="Unassembled WGS sequence"/>
</dbReference>
<evidence type="ECO:0000313" key="3">
    <source>
        <dbReference type="EMBL" id="KAG9069611.1"/>
    </source>
</evidence>
<feature type="region of interest" description="Disordered" evidence="1">
    <location>
        <begin position="576"/>
        <end position="611"/>
    </location>
</feature>
<dbReference type="PANTHER" id="PTHR36513">
    <property type="entry name" value="ABC TRANSMEMBRANE TYPE-1 DOMAIN-CONTAINING PROTEIN"/>
    <property type="match status" value="1"/>
</dbReference>
<accession>A0A9P8BVX3</accession>
<gene>
    <name evidence="3" type="ORF">KI688_010515</name>
</gene>
<dbReference type="EMBL" id="JAHRHY010000005">
    <property type="protein sequence ID" value="KAG9069611.1"/>
    <property type="molecule type" value="Genomic_DNA"/>
</dbReference>
<evidence type="ECO:0000256" key="2">
    <source>
        <dbReference type="SAM" id="Phobius"/>
    </source>
</evidence>
<protein>
    <recommendedName>
        <fullName evidence="5">Alpha/beta-hydrolase</fullName>
    </recommendedName>
</protein>
<dbReference type="InterPro" id="IPR029058">
    <property type="entry name" value="AB_hydrolase_fold"/>
</dbReference>
<name>A0A9P8BVX3_9FUNG</name>
<organism evidence="3 4">
    <name type="scientific">Linnemannia hyalina</name>
    <dbReference type="NCBI Taxonomy" id="64524"/>
    <lineage>
        <taxon>Eukaryota</taxon>
        <taxon>Fungi</taxon>
        <taxon>Fungi incertae sedis</taxon>
        <taxon>Mucoromycota</taxon>
        <taxon>Mortierellomycotina</taxon>
        <taxon>Mortierellomycetes</taxon>
        <taxon>Mortierellales</taxon>
        <taxon>Mortierellaceae</taxon>
        <taxon>Linnemannia</taxon>
    </lineage>
</organism>
<feature type="compositionally biased region" description="Polar residues" evidence="1">
    <location>
        <begin position="407"/>
        <end position="418"/>
    </location>
</feature>
<dbReference type="OrthoDB" id="10251508at2759"/>
<keyword evidence="4" id="KW-1185">Reference proteome</keyword>
<keyword evidence="2" id="KW-1133">Transmembrane helix</keyword>
<feature type="transmembrane region" description="Helical" evidence="2">
    <location>
        <begin position="34"/>
        <end position="55"/>
    </location>
</feature>
<comment type="caution">
    <text evidence="3">The sequence shown here is derived from an EMBL/GenBank/DDBJ whole genome shotgun (WGS) entry which is preliminary data.</text>
</comment>
<sequence length="764" mass="85126">MIHRKLRRKAHALFMTLVGIGAQKLELATSWPELGLIVILLLVMIYIVVKVSIIIRWCFYCNLIAKIVVIVLAFLEGATLSVVFFLRVAYPRIVLRAKWVNSRMWWRIKETPLPLSKSVNYRTVMFSYVSWDPDEYRLSRSSVSYVGEFDDQGRPHGLGEWTDHTFIGEALQGIWEHGVPVGPFKSQEYGTGNAFCNIRIGFCKNSIDKNDSTAFKAARDPNGPSYGAAAVECSVSGKFFHHLPYVKIIGDGVLRSELEQKAKDDLEAPTIPLSYPLSFLSTFVESLQSRPSIRGSFHGTASPRSAPLSKSIVVRYTDRGIFIPGYIMSRRGTNVNEVSIRRICPPHLGLEGEHLGHGDVHDSAPGNSKTVPLSTLLLPSRQDGSSSASVASDDSDSGVDRQGIHRISSSGSTGSDQGRSMDKARKRRLTQAGLAVDGWRQVLDIDGRSSSAVAASRAGYEALIFVHGYNCALSYGIGRLGQLLALGEFPAYIKPFVFSWPSSTTMGYFTAKSVGCSDDVANDLRQFIIDLREAGFRRVHILAHSMGARIVLSALRKDYFDGVLAEREVVDPEQSIISNEDSKTHLQGRKSVKYRDRPRQRTRSGHSLTEEEDVGTIQLATFTLLNPDADLDTFLEEDYWTLSKYCPHITLYADAHDGALFWSEVLGRKKSLGRHPRTLVYSPTGEVLDVDVIDTTSLDVNIHSIRHNFFNLNRMLVDDLYDVVVLGRRATEREARLSSRWTFADDGTENGESSLQSGKRPIFY</sequence>
<keyword evidence="2" id="KW-0812">Transmembrane</keyword>
<dbReference type="SUPFAM" id="SSF53474">
    <property type="entry name" value="alpha/beta-Hydrolases"/>
    <property type="match status" value="1"/>
</dbReference>
<feature type="compositionally biased region" description="Low complexity" evidence="1">
    <location>
        <begin position="383"/>
        <end position="392"/>
    </location>
</feature>
<dbReference type="Gene3D" id="3.40.50.1820">
    <property type="entry name" value="alpha/beta hydrolase"/>
    <property type="match status" value="1"/>
</dbReference>
<keyword evidence="2" id="KW-0472">Membrane</keyword>
<evidence type="ECO:0008006" key="5">
    <source>
        <dbReference type="Google" id="ProtNLM"/>
    </source>
</evidence>
<dbReference type="PANTHER" id="PTHR36513:SF1">
    <property type="entry name" value="TRANSMEMBRANE PROTEIN"/>
    <property type="match status" value="1"/>
</dbReference>
<dbReference type="Pfam" id="PF05990">
    <property type="entry name" value="DUF900"/>
    <property type="match status" value="1"/>
</dbReference>